<sequence length="536" mass="59625">MGAPRQACAVGFALLLLACVFVTDIDGNVAEQSITCQEEKDPLSKLQTKWNDTPSIPYNLVGSLGGNSGVDGRLTLNISWTLSADGSLQVLTGTVIEIMSVERHNVWSYECAYEHPFKNQTNSLGHQWTFTFTDFNAEPEENYLVNIYNLPKANIGGDNPEKTVTIKTPNCEDVTVRSHQFCVTRGSLWEPKLTAVKDGLVVLVAFMMSPLSPYYDVHLISCEDPSDGFTCKAVSHRNVHTENETRWTGSLEANTECDDLYVDVIPAFEGCQPDCKRSLTKVECSTEGVMLPLLAGGSVVLALLITLAAWVACRLGKKRRPPKDTPYSPRGEGPTKVLVIYSLETDTFQRAAVAFAELLQLHYHCIVFLDMWQKQKIAEMGPVQWLAAQKANAHFVIFLCPQAAGRGWNSGNDMIDETCTSSLADMFLLALNLFSADLKDSQNLNKYKVVHFDITAPYQSVATVLRACKSYCLLKELGRLCKDLQCTTKKPSYGCWKSLMLPEVDCQKFSLEKLNSSVQEFKKQQVRTTVISEYNI</sequence>
<dbReference type="Pfam" id="PF08357">
    <property type="entry name" value="SEFIR"/>
    <property type="match status" value="1"/>
</dbReference>
<evidence type="ECO:0000256" key="4">
    <source>
        <dbReference type="ARBA" id="ARBA00022729"/>
    </source>
</evidence>
<keyword evidence="7" id="KW-0675">Receptor</keyword>
<dbReference type="Gene3D" id="2.60.40.2160">
    <property type="entry name" value="Interleukin-17 receptor A/B, fibronectin-III-like domain 1"/>
    <property type="match status" value="1"/>
</dbReference>
<evidence type="ECO:0000259" key="11">
    <source>
        <dbReference type="PROSITE" id="PS51534"/>
    </source>
</evidence>
<evidence type="ECO:0000256" key="1">
    <source>
        <dbReference type="ARBA" id="ARBA00004251"/>
    </source>
</evidence>
<keyword evidence="4 10" id="KW-0732">Signal</keyword>
<evidence type="ECO:0000256" key="5">
    <source>
        <dbReference type="ARBA" id="ARBA00022989"/>
    </source>
</evidence>
<proteinExistence type="predicted"/>
<evidence type="ECO:0000256" key="6">
    <source>
        <dbReference type="ARBA" id="ARBA00023136"/>
    </source>
</evidence>
<dbReference type="InterPro" id="IPR013568">
    <property type="entry name" value="SEFIR_dom"/>
</dbReference>
<evidence type="ECO:0000313" key="12">
    <source>
        <dbReference type="Ensembl" id="ENSECRP00000031335.1"/>
    </source>
</evidence>
<keyword evidence="3 9" id="KW-0812">Transmembrane</keyword>
<accession>A0A8C4TE78</accession>
<dbReference type="Pfam" id="PF16578">
    <property type="entry name" value="IL17R_fnIII_D2"/>
    <property type="match status" value="1"/>
</dbReference>
<dbReference type="GeneTree" id="ENSGT00940000161145"/>
<evidence type="ECO:0000256" key="10">
    <source>
        <dbReference type="SAM" id="SignalP"/>
    </source>
</evidence>
<keyword evidence="2" id="KW-1003">Cell membrane</keyword>
<dbReference type="InterPro" id="IPR038683">
    <property type="entry name" value="IL17RA/B_FnIII-like_1_sf"/>
</dbReference>
<evidence type="ECO:0000256" key="8">
    <source>
        <dbReference type="ARBA" id="ARBA00023180"/>
    </source>
</evidence>
<dbReference type="Proteomes" id="UP000694620">
    <property type="component" value="Chromosome 18"/>
</dbReference>
<keyword evidence="6 9" id="KW-0472">Membrane</keyword>
<feature type="transmembrane region" description="Helical" evidence="9">
    <location>
        <begin position="289"/>
        <end position="313"/>
    </location>
</feature>
<reference evidence="12" key="3">
    <citation type="submission" date="2025-09" db="UniProtKB">
        <authorList>
            <consortium name="Ensembl"/>
        </authorList>
    </citation>
    <scope>IDENTIFICATION</scope>
</reference>
<feature type="signal peptide" evidence="10">
    <location>
        <begin position="1"/>
        <end position="27"/>
    </location>
</feature>
<keyword evidence="5 9" id="KW-1133">Transmembrane helix</keyword>
<feature type="chain" id="PRO_5033990387" evidence="10">
    <location>
        <begin position="28"/>
        <end position="536"/>
    </location>
</feature>
<evidence type="ECO:0000256" key="7">
    <source>
        <dbReference type="ARBA" id="ARBA00023170"/>
    </source>
</evidence>
<reference evidence="12" key="2">
    <citation type="submission" date="2025-08" db="UniProtKB">
        <authorList>
            <consortium name="Ensembl"/>
        </authorList>
    </citation>
    <scope>IDENTIFICATION</scope>
</reference>
<evidence type="ECO:0000256" key="9">
    <source>
        <dbReference type="SAM" id="Phobius"/>
    </source>
</evidence>
<dbReference type="AlphaFoldDB" id="A0A8C4TE78"/>
<keyword evidence="8" id="KW-0325">Glycoprotein</keyword>
<dbReference type="Pfam" id="PF16556">
    <property type="entry name" value="IL17R_fnIII_D1"/>
    <property type="match status" value="1"/>
</dbReference>
<reference evidence="12" key="1">
    <citation type="submission" date="2021-06" db="EMBL/GenBank/DDBJ databases">
        <authorList>
            <consortium name="Wellcome Sanger Institute Data Sharing"/>
        </authorList>
    </citation>
    <scope>NUCLEOTIDE SEQUENCE [LARGE SCALE GENOMIC DNA]</scope>
</reference>
<dbReference type="GO" id="GO:0030368">
    <property type="term" value="F:interleukin-17 receptor activity"/>
    <property type="evidence" value="ECO:0007669"/>
    <property type="project" value="InterPro"/>
</dbReference>
<organism evidence="12 13">
    <name type="scientific">Erpetoichthys calabaricus</name>
    <name type="common">Rope fish</name>
    <name type="synonym">Calamoichthys calabaricus</name>
    <dbReference type="NCBI Taxonomy" id="27687"/>
    <lineage>
        <taxon>Eukaryota</taxon>
        <taxon>Metazoa</taxon>
        <taxon>Chordata</taxon>
        <taxon>Craniata</taxon>
        <taxon>Vertebrata</taxon>
        <taxon>Euteleostomi</taxon>
        <taxon>Actinopterygii</taxon>
        <taxon>Polypteriformes</taxon>
        <taxon>Polypteridae</taxon>
        <taxon>Erpetoichthys</taxon>
    </lineage>
</organism>
<dbReference type="PROSITE" id="PS51257">
    <property type="entry name" value="PROKAR_LIPOPROTEIN"/>
    <property type="match status" value="1"/>
</dbReference>
<dbReference type="PROSITE" id="PS51534">
    <property type="entry name" value="SEFIR"/>
    <property type="match status" value="1"/>
</dbReference>
<dbReference type="Ensembl" id="ENSECRT00000032001.1">
    <property type="protein sequence ID" value="ENSECRP00000031335.1"/>
    <property type="gene ID" value="ENSECRG00000021243.1"/>
</dbReference>
<comment type="subcellular location">
    <subcellularLocation>
        <location evidence="1">Cell membrane</location>
        <topology evidence="1">Single-pass type I membrane protein</topology>
    </subcellularLocation>
</comment>
<dbReference type="PANTHER" id="PTHR15583:SF11">
    <property type="entry name" value="INTERLEUKIN-17 RECEPTOR B"/>
    <property type="match status" value="1"/>
</dbReference>
<feature type="domain" description="SEFIR" evidence="11">
    <location>
        <begin position="334"/>
        <end position="482"/>
    </location>
</feature>
<keyword evidence="13" id="KW-1185">Reference proteome</keyword>
<dbReference type="InterPro" id="IPR039465">
    <property type="entry name" value="IL-17_rcpt-like"/>
</dbReference>
<gene>
    <name evidence="12" type="primary">IL17RB</name>
</gene>
<dbReference type="PANTHER" id="PTHR15583">
    <property type="entry name" value="INTERLEUKIN-17 RECEPTOR"/>
    <property type="match status" value="1"/>
</dbReference>
<evidence type="ECO:0000313" key="13">
    <source>
        <dbReference type="Proteomes" id="UP000694620"/>
    </source>
</evidence>
<dbReference type="Gene3D" id="2.60.40.2150">
    <property type="entry name" value="Interleukin-17 receptor A/B, fibronectin-III-like domain 2"/>
    <property type="match status" value="1"/>
</dbReference>
<dbReference type="InterPro" id="IPR043046">
    <property type="entry name" value="IL17RA/B_FnIII-like_2_sf"/>
</dbReference>
<dbReference type="InterPro" id="IPR032356">
    <property type="entry name" value="IL17R_A/B_N"/>
</dbReference>
<protein>
    <submittedName>
        <fullName evidence="12">Interleukin 17 receptor B</fullName>
    </submittedName>
</protein>
<dbReference type="OrthoDB" id="8963084at2759"/>
<dbReference type="GO" id="GO:0005886">
    <property type="term" value="C:plasma membrane"/>
    <property type="evidence" value="ECO:0007669"/>
    <property type="project" value="UniProtKB-SubCell"/>
</dbReference>
<evidence type="ECO:0000256" key="3">
    <source>
        <dbReference type="ARBA" id="ARBA00022692"/>
    </source>
</evidence>
<evidence type="ECO:0000256" key="2">
    <source>
        <dbReference type="ARBA" id="ARBA00022475"/>
    </source>
</evidence>
<name>A0A8C4TE78_ERPCA</name>
<dbReference type="Gene3D" id="3.40.50.11530">
    <property type="match status" value="1"/>
</dbReference>